<proteinExistence type="predicted"/>
<feature type="signal peptide" evidence="1">
    <location>
        <begin position="1"/>
        <end position="21"/>
    </location>
</feature>
<dbReference type="AlphaFoldDB" id="A0A5C5UUM1"/>
<evidence type="ECO:0000256" key="1">
    <source>
        <dbReference type="SAM" id="SignalP"/>
    </source>
</evidence>
<dbReference type="Proteomes" id="UP000318878">
    <property type="component" value="Unassembled WGS sequence"/>
</dbReference>
<dbReference type="EMBL" id="SJPF01000006">
    <property type="protein sequence ID" value="TWT29818.1"/>
    <property type="molecule type" value="Genomic_DNA"/>
</dbReference>
<evidence type="ECO:0000313" key="3">
    <source>
        <dbReference type="Proteomes" id="UP000318878"/>
    </source>
</evidence>
<dbReference type="PROSITE" id="PS51257">
    <property type="entry name" value="PROKAR_LIPOPROTEIN"/>
    <property type="match status" value="1"/>
</dbReference>
<name>A0A5C5UUM1_9BACT</name>
<feature type="chain" id="PRO_5023007154" evidence="1">
    <location>
        <begin position="22"/>
        <end position="314"/>
    </location>
</feature>
<dbReference type="RefSeq" id="WP_146435865.1">
    <property type="nucleotide sequence ID" value="NZ_SJPF01000006.1"/>
</dbReference>
<reference evidence="2 3" key="1">
    <citation type="submission" date="2019-02" db="EMBL/GenBank/DDBJ databases">
        <title>Deep-cultivation of Planctomycetes and their phenomic and genomic characterization uncovers novel biology.</title>
        <authorList>
            <person name="Wiegand S."/>
            <person name="Jogler M."/>
            <person name="Boedeker C."/>
            <person name="Pinto D."/>
            <person name="Vollmers J."/>
            <person name="Rivas-Marin E."/>
            <person name="Kohn T."/>
            <person name="Peeters S.H."/>
            <person name="Heuer A."/>
            <person name="Rast P."/>
            <person name="Oberbeckmann S."/>
            <person name="Bunk B."/>
            <person name="Jeske O."/>
            <person name="Meyerdierks A."/>
            <person name="Storesund J.E."/>
            <person name="Kallscheuer N."/>
            <person name="Luecker S."/>
            <person name="Lage O.M."/>
            <person name="Pohl T."/>
            <person name="Merkel B.J."/>
            <person name="Hornburger P."/>
            <person name="Mueller R.-W."/>
            <person name="Bruemmer F."/>
            <person name="Labrenz M."/>
            <person name="Spormann A.M."/>
            <person name="Op Den Camp H."/>
            <person name="Overmann J."/>
            <person name="Amann R."/>
            <person name="Jetten M.S.M."/>
            <person name="Mascher T."/>
            <person name="Medema M.H."/>
            <person name="Devos D.P."/>
            <person name="Kaster A.-K."/>
            <person name="Ovreas L."/>
            <person name="Rohde M."/>
            <person name="Galperin M.Y."/>
            <person name="Jogler C."/>
        </authorList>
    </citation>
    <scope>NUCLEOTIDE SEQUENCE [LARGE SCALE GENOMIC DNA]</scope>
    <source>
        <strain evidence="2 3">Enr8</strain>
    </source>
</reference>
<protein>
    <submittedName>
        <fullName evidence="2">Uncharacterized protein</fullName>
    </submittedName>
</protein>
<dbReference type="OrthoDB" id="269366at2"/>
<comment type="caution">
    <text evidence="2">The sequence shown here is derived from an EMBL/GenBank/DDBJ whole genome shotgun (WGS) entry which is preliminary data.</text>
</comment>
<evidence type="ECO:0000313" key="2">
    <source>
        <dbReference type="EMBL" id="TWT29818.1"/>
    </source>
</evidence>
<accession>A0A5C5UUM1</accession>
<organism evidence="2 3">
    <name type="scientific">Blastopirellula retiformator</name>
    <dbReference type="NCBI Taxonomy" id="2527970"/>
    <lineage>
        <taxon>Bacteria</taxon>
        <taxon>Pseudomonadati</taxon>
        <taxon>Planctomycetota</taxon>
        <taxon>Planctomycetia</taxon>
        <taxon>Pirellulales</taxon>
        <taxon>Pirellulaceae</taxon>
        <taxon>Blastopirellula</taxon>
    </lineage>
</organism>
<sequence length="314" mass="35143" precursor="true">MFARIAIGCLGWLACCSFAIGAEPPKLEDLIARMPVLSPDNERVKSCEFIFSLPGLGPFAYRAHVGWDRNRGRESQGMILSDPFGKVPICVAVHGKVFIYDIVRQRGILTDEQFPQVGLHLKTEPEERLQFNYGLIGDDEFAERKDLIKLDPGTFLTRIQPPKWNKLDAERWEMKASSASGDTKLTCLFDLSREYPLTKMQMFRESPTDPAIEIEVLSVNGAVDENLLTFPAEADLPKNLPILGQEAYQGLDQDSAVKVLGQLFIAHRAMRKPEVRKSIPIFDDVDWDAAELKYSEMAPALMGLAPNMKSDGGR</sequence>
<keyword evidence="1" id="KW-0732">Signal</keyword>
<keyword evidence="3" id="KW-1185">Reference proteome</keyword>
<gene>
    <name evidence="2" type="ORF">Enr8_44730</name>
</gene>